<accession>A0A6I2MM84</accession>
<dbReference type="RefSeq" id="WP_154364530.1">
    <property type="nucleotide sequence ID" value="NZ_WKJH01000002.1"/>
</dbReference>
<gene>
    <name evidence="2" type="ORF">GJ691_05325</name>
</gene>
<name>A0A6I2MM84_9FLAO</name>
<keyword evidence="3" id="KW-1185">Reference proteome</keyword>
<evidence type="ECO:0008006" key="4">
    <source>
        <dbReference type="Google" id="ProtNLM"/>
    </source>
</evidence>
<feature type="chain" id="PRO_5026163359" description="DUF1570 domain-containing protein" evidence="1">
    <location>
        <begin position="24"/>
        <end position="306"/>
    </location>
</feature>
<dbReference type="Proteomes" id="UP000443153">
    <property type="component" value="Unassembled WGS sequence"/>
</dbReference>
<organism evidence="2 3">
    <name type="scientific">Maribacter luteus</name>
    <dbReference type="NCBI Taxonomy" id="2594478"/>
    <lineage>
        <taxon>Bacteria</taxon>
        <taxon>Pseudomonadati</taxon>
        <taxon>Bacteroidota</taxon>
        <taxon>Flavobacteriia</taxon>
        <taxon>Flavobacteriales</taxon>
        <taxon>Flavobacteriaceae</taxon>
        <taxon>Maribacter</taxon>
    </lineage>
</organism>
<proteinExistence type="predicted"/>
<evidence type="ECO:0000256" key="1">
    <source>
        <dbReference type="SAM" id="SignalP"/>
    </source>
</evidence>
<dbReference type="AlphaFoldDB" id="A0A6I2MM84"/>
<feature type="signal peptide" evidence="1">
    <location>
        <begin position="1"/>
        <end position="23"/>
    </location>
</feature>
<keyword evidence="1" id="KW-0732">Signal</keyword>
<sequence length="306" mass="35699">MKKSTLTNLIAILLCCLTTHVQGQESWIDTSIHSGLIELKTDYTFKTLVSNDSIKTTTETLKNLNTAKLYFDKIFQTDLDFAVLFIENREWYKHAYFPPPGLPQAGKGNVILGLDKSIVSMEVEKMISQLPEQYLASLKPVYGAKINLDLFYRETLSIHELAHLYHFKEGTKPQRKWLQELFATMSMYSFIKEKANLSYQLMNTYPEFVIQSGDRMAEFKTLKDFEEKYVQKLTPQNYEWFQMQFYKNAKSILDSNKTDILIKLREFLINTDLSNTKALTDSELSTRLEKEVGKEVTHILTNWKYK</sequence>
<dbReference type="OrthoDB" id="834090at2"/>
<dbReference type="EMBL" id="WKJH01000002">
    <property type="protein sequence ID" value="MRX63585.1"/>
    <property type="molecule type" value="Genomic_DNA"/>
</dbReference>
<protein>
    <recommendedName>
        <fullName evidence="4">DUF1570 domain-containing protein</fullName>
    </recommendedName>
</protein>
<evidence type="ECO:0000313" key="2">
    <source>
        <dbReference type="EMBL" id="MRX63585.1"/>
    </source>
</evidence>
<comment type="caution">
    <text evidence="2">The sequence shown here is derived from an EMBL/GenBank/DDBJ whole genome shotgun (WGS) entry which is preliminary data.</text>
</comment>
<reference evidence="2 3" key="1">
    <citation type="submission" date="2019-11" db="EMBL/GenBank/DDBJ databases">
        <title>Maribacter lutea sp. nov., a marine bacterium isolated from intertidal sand.</title>
        <authorList>
            <person name="Liu A."/>
        </authorList>
    </citation>
    <scope>NUCLEOTIDE SEQUENCE [LARGE SCALE GENOMIC DNA]</scope>
    <source>
        <strain evidence="2 3">RZ05</strain>
    </source>
</reference>
<evidence type="ECO:0000313" key="3">
    <source>
        <dbReference type="Proteomes" id="UP000443153"/>
    </source>
</evidence>